<sequence length="55" mass="6083">MTPAQWRGCFCCVSNHHPKPDLYAHTLCRVPVSGRPDIGDQAECARIRAKDGFVA</sequence>
<proteinExistence type="predicted"/>
<comment type="caution">
    <text evidence="1">The sequence shown here is derived from an EMBL/GenBank/DDBJ whole genome shotgun (WGS) entry which is preliminary data.</text>
</comment>
<evidence type="ECO:0000313" key="2">
    <source>
        <dbReference type="Proteomes" id="UP000029448"/>
    </source>
</evidence>
<dbReference type="EMBL" id="JOKM01000062">
    <property type="protein sequence ID" value="KGB23248.1"/>
    <property type="molecule type" value="Genomic_DNA"/>
</dbReference>
<keyword evidence="2" id="KW-1185">Reference proteome</keyword>
<evidence type="ECO:0000313" key="1">
    <source>
        <dbReference type="EMBL" id="KGB23248.1"/>
    </source>
</evidence>
<reference evidence="1 2" key="1">
    <citation type="submission" date="2014-06" db="EMBL/GenBank/DDBJ databases">
        <title>Functional and comparative genomic analyses of the Drosophila gut microbiota identify candidate symbiosis factors.</title>
        <authorList>
            <person name="Newell P.D."/>
            <person name="Chaston J.M."/>
            <person name="Douglas A.E."/>
        </authorList>
    </citation>
    <scope>NUCLEOTIDE SEQUENCE [LARGE SCALE GENOMIC DNA]</scope>
    <source>
        <strain evidence="1 2">DmCS_006</strain>
    </source>
</reference>
<dbReference type="AlphaFoldDB" id="A0A095B2V5"/>
<name>A0A095B2V5_9PROT</name>
<organism evidence="1 2">
    <name type="scientific">Acetobacter tropicalis</name>
    <dbReference type="NCBI Taxonomy" id="104102"/>
    <lineage>
        <taxon>Bacteria</taxon>
        <taxon>Pseudomonadati</taxon>
        <taxon>Pseudomonadota</taxon>
        <taxon>Alphaproteobacteria</taxon>
        <taxon>Acetobacterales</taxon>
        <taxon>Acetobacteraceae</taxon>
        <taxon>Acetobacter</taxon>
    </lineage>
</organism>
<dbReference type="Proteomes" id="UP000029448">
    <property type="component" value="Unassembled WGS sequence"/>
</dbReference>
<gene>
    <name evidence="1" type="ORF">AtDm6_1683</name>
</gene>
<accession>A0A095B2V5</accession>
<dbReference type="STRING" id="104102.AtDm6_1683"/>
<protein>
    <submittedName>
        <fullName evidence="1">Uncharacterized protein</fullName>
    </submittedName>
</protein>